<sequence>MKKRHELINDDEIAELDADWFKQARPAHDVLPDIFGAEVAAGMLKPKGGRPKATSHKVPVTIRLNPEVATYFKATGKGWQTKMNEALQEYVNQHK</sequence>
<organism evidence="1 2">
    <name type="scientific">Cellvibrio mixtus</name>
    <dbReference type="NCBI Taxonomy" id="39650"/>
    <lineage>
        <taxon>Bacteria</taxon>
        <taxon>Pseudomonadati</taxon>
        <taxon>Pseudomonadota</taxon>
        <taxon>Gammaproteobacteria</taxon>
        <taxon>Cellvibrionales</taxon>
        <taxon>Cellvibrionaceae</taxon>
        <taxon>Cellvibrio</taxon>
    </lineage>
</organism>
<protein>
    <recommendedName>
        <fullName evidence="3">Toxin-antitoxin system, antitoxin component</fullName>
    </recommendedName>
</protein>
<reference evidence="2" key="1">
    <citation type="submission" date="2017-05" db="EMBL/GenBank/DDBJ databases">
        <authorList>
            <person name="Barney B.M."/>
        </authorList>
    </citation>
    <scope>NUCLEOTIDE SEQUENCE [LARGE SCALE GENOMIC DNA]</scope>
    <source>
        <strain evidence="2">PSBB022</strain>
    </source>
</reference>
<evidence type="ECO:0000313" key="2">
    <source>
        <dbReference type="Proteomes" id="UP000216101"/>
    </source>
</evidence>
<dbReference type="Proteomes" id="UP000216101">
    <property type="component" value="Unassembled WGS sequence"/>
</dbReference>
<dbReference type="AlphaFoldDB" id="A0A266Q1C8"/>
<dbReference type="RefSeq" id="WP_094986307.1">
    <property type="nucleotide sequence ID" value="NZ_NHNI01000004.1"/>
</dbReference>
<accession>A0A266Q1C8</accession>
<keyword evidence="2" id="KW-1185">Reference proteome</keyword>
<dbReference type="InterPro" id="IPR025528">
    <property type="entry name" value="BrnA_antitoxin"/>
</dbReference>
<gene>
    <name evidence="1" type="ORF">CBP51_19985</name>
</gene>
<name>A0A266Q1C8_9GAMM</name>
<evidence type="ECO:0000313" key="1">
    <source>
        <dbReference type="EMBL" id="OZY83677.1"/>
    </source>
</evidence>
<evidence type="ECO:0008006" key="3">
    <source>
        <dbReference type="Google" id="ProtNLM"/>
    </source>
</evidence>
<proteinExistence type="predicted"/>
<comment type="caution">
    <text evidence="1">The sequence shown here is derived from an EMBL/GenBank/DDBJ whole genome shotgun (WGS) entry which is preliminary data.</text>
</comment>
<dbReference type="EMBL" id="NHNI01000004">
    <property type="protein sequence ID" value="OZY83677.1"/>
    <property type="molecule type" value="Genomic_DNA"/>
</dbReference>
<dbReference type="Pfam" id="PF14384">
    <property type="entry name" value="BrnA_antitoxin"/>
    <property type="match status" value="1"/>
</dbReference>